<evidence type="ECO:0000313" key="2">
    <source>
        <dbReference type="EMBL" id="MFN2975906.1"/>
    </source>
</evidence>
<gene>
    <name evidence="2" type="ORF">ACK2TP_09035</name>
</gene>
<dbReference type="RefSeq" id="WP_263412588.1">
    <property type="nucleotide sequence ID" value="NZ_BAABBH010000001.1"/>
</dbReference>
<protein>
    <submittedName>
        <fullName evidence="2">Uncharacterized protein</fullName>
    </submittedName>
</protein>
<evidence type="ECO:0000256" key="1">
    <source>
        <dbReference type="SAM" id="MobiDB-lite"/>
    </source>
</evidence>
<dbReference type="Proteomes" id="UP001634747">
    <property type="component" value="Unassembled WGS sequence"/>
</dbReference>
<keyword evidence="3" id="KW-1185">Reference proteome</keyword>
<comment type="caution">
    <text evidence="2">The sequence shown here is derived from an EMBL/GenBank/DDBJ whole genome shotgun (WGS) entry which is preliminary data.</text>
</comment>
<feature type="region of interest" description="Disordered" evidence="1">
    <location>
        <begin position="33"/>
        <end position="71"/>
    </location>
</feature>
<accession>A0ABW9KJD0</accession>
<name>A0ABW9KJD0_9BACT</name>
<organism evidence="2 3">
    <name type="scientific">Terriglobus aquaticus</name>
    <dbReference type="NCBI Taxonomy" id="940139"/>
    <lineage>
        <taxon>Bacteria</taxon>
        <taxon>Pseudomonadati</taxon>
        <taxon>Acidobacteriota</taxon>
        <taxon>Terriglobia</taxon>
        <taxon>Terriglobales</taxon>
        <taxon>Acidobacteriaceae</taxon>
        <taxon>Terriglobus</taxon>
    </lineage>
</organism>
<dbReference type="EMBL" id="JBJYXY010000001">
    <property type="protein sequence ID" value="MFN2975906.1"/>
    <property type="molecule type" value="Genomic_DNA"/>
</dbReference>
<sequence length="123" mass="13562">MAEHFGLARPASAGALLLASLVCVPAMRAQVDARPPAGSLPHPDASEENDPFRNNPELRERLQKGRATERQRRIVDDANRLVVLTAQYRTALAAHGTATADDQKLLIQIEKLAREVKDRMRGM</sequence>
<feature type="compositionally biased region" description="Basic and acidic residues" evidence="1">
    <location>
        <begin position="56"/>
        <end position="71"/>
    </location>
</feature>
<reference evidence="2 3" key="1">
    <citation type="submission" date="2024-12" db="EMBL/GenBank/DDBJ databases">
        <authorList>
            <person name="Lee Y."/>
        </authorList>
    </citation>
    <scope>NUCLEOTIDE SEQUENCE [LARGE SCALE GENOMIC DNA]</scope>
    <source>
        <strain evidence="2 3">03SUJ4</strain>
    </source>
</reference>
<evidence type="ECO:0000313" key="3">
    <source>
        <dbReference type="Proteomes" id="UP001634747"/>
    </source>
</evidence>
<proteinExistence type="predicted"/>